<keyword evidence="4" id="KW-1185">Reference proteome</keyword>
<accession>A0ABQ9X4K2</accession>
<sequence>MVKYGSTVSISGLRLIPETNVYSGPLEVTLTDSIKGKMLLLLENQGWTETPAPCPPADTPRVLVVNFDTLGTIGTSDLIRIGFTERFQWGGACTAVAASSPLRPINVNAQKFTVFNYDRIYSFNSKPGSKLGEMLVSLESRGLGNCEVFVSFTDKPDLSLTFNFPDGASGAENKGVSTELSVGPFGTITGFFPGETYKVSTIKDKSGNPIRLETPDFSFQMPSFPETYAFEVDKTKGGADGSCTETGDTCGTLDSAFSTLDLLRIKKGILTLGTIDPLSTPQAVGSSREVSVSPKGTGQSSVVISSSFPASEAQVITVSGGTLKFANVDVTLPSSSLTLKLVKVTEGTFEMKDGSIKRDASSTANALFGCSTANDDVCAWGGVVELIDSTGSFISCNNTNHQSGAITQSGGSVTIKNVFFESNGASSADFPSARQNVFCSGDGQLEVTELTGDGKDETSLFPGISAADCSVTGEAKTMSIPTVDVKKSKVTLDKKTKSYVAEIAGSAFTPCGLSIEVFAVLKNGSEEVAEPLILNMETATVFTETAITTSIPTSHMENLTKNVAWTLRLKNGDERLSSQSFVLRKKPANNVWMIPVFIIIGLAIVAAVVVIVIVLWRRKNKQTTDGSVEAQEQAGSTPKAAKSGQD</sequence>
<evidence type="ECO:0000313" key="4">
    <source>
        <dbReference type="Proteomes" id="UP001281761"/>
    </source>
</evidence>
<organism evidence="3 4">
    <name type="scientific">Blattamonas nauphoetae</name>
    <dbReference type="NCBI Taxonomy" id="2049346"/>
    <lineage>
        <taxon>Eukaryota</taxon>
        <taxon>Metamonada</taxon>
        <taxon>Preaxostyla</taxon>
        <taxon>Oxymonadida</taxon>
        <taxon>Blattamonas</taxon>
    </lineage>
</organism>
<comment type="caution">
    <text evidence="3">The sequence shown here is derived from an EMBL/GenBank/DDBJ whole genome shotgun (WGS) entry which is preliminary data.</text>
</comment>
<proteinExistence type="predicted"/>
<reference evidence="3 4" key="1">
    <citation type="journal article" date="2022" name="bioRxiv">
        <title>Genomics of Preaxostyla Flagellates Illuminates Evolutionary Transitions and the Path Towards Mitochondrial Loss.</title>
        <authorList>
            <person name="Novak L.V.F."/>
            <person name="Treitli S.C."/>
            <person name="Pyrih J."/>
            <person name="Halakuc P."/>
            <person name="Pipaliya S.V."/>
            <person name="Vacek V."/>
            <person name="Brzon O."/>
            <person name="Soukal P."/>
            <person name="Eme L."/>
            <person name="Dacks J.B."/>
            <person name="Karnkowska A."/>
            <person name="Elias M."/>
            <person name="Hampl V."/>
        </authorList>
    </citation>
    <scope>NUCLEOTIDE SEQUENCE [LARGE SCALE GENOMIC DNA]</scope>
    <source>
        <strain evidence="3">NAU3</strain>
        <tissue evidence="3">Gut</tissue>
    </source>
</reference>
<evidence type="ECO:0000256" key="2">
    <source>
        <dbReference type="SAM" id="Phobius"/>
    </source>
</evidence>
<name>A0ABQ9X4K2_9EUKA</name>
<feature type="region of interest" description="Disordered" evidence="1">
    <location>
        <begin position="624"/>
        <end position="646"/>
    </location>
</feature>
<feature type="transmembrane region" description="Helical" evidence="2">
    <location>
        <begin position="592"/>
        <end position="616"/>
    </location>
</feature>
<keyword evidence="2" id="KW-0812">Transmembrane</keyword>
<gene>
    <name evidence="3" type="ORF">BLNAU_18841</name>
</gene>
<evidence type="ECO:0000313" key="3">
    <source>
        <dbReference type="EMBL" id="KAK2946239.1"/>
    </source>
</evidence>
<evidence type="ECO:0000256" key="1">
    <source>
        <dbReference type="SAM" id="MobiDB-lite"/>
    </source>
</evidence>
<protein>
    <submittedName>
        <fullName evidence="3">Uncharacterized protein</fullName>
    </submittedName>
</protein>
<dbReference type="EMBL" id="JARBJD010000233">
    <property type="protein sequence ID" value="KAK2946239.1"/>
    <property type="molecule type" value="Genomic_DNA"/>
</dbReference>
<keyword evidence="2" id="KW-1133">Transmembrane helix</keyword>
<dbReference type="Proteomes" id="UP001281761">
    <property type="component" value="Unassembled WGS sequence"/>
</dbReference>
<keyword evidence="2" id="KW-0472">Membrane</keyword>